<organism evidence="7 8">
    <name type="scientific">Rhodocista pekingensis</name>
    <dbReference type="NCBI Taxonomy" id="201185"/>
    <lineage>
        <taxon>Bacteria</taxon>
        <taxon>Pseudomonadati</taxon>
        <taxon>Pseudomonadota</taxon>
        <taxon>Alphaproteobacteria</taxon>
        <taxon>Rhodospirillales</taxon>
        <taxon>Azospirillaceae</taxon>
        <taxon>Rhodocista</taxon>
    </lineage>
</organism>
<evidence type="ECO:0000256" key="4">
    <source>
        <dbReference type="ARBA" id="ARBA00022840"/>
    </source>
</evidence>
<dbReference type="PANTHER" id="PTHR42788">
    <property type="entry name" value="TAURINE IMPORT ATP-BINDING PROTEIN-RELATED"/>
    <property type="match status" value="1"/>
</dbReference>
<feature type="domain" description="ABC transporter" evidence="6">
    <location>
        <begin position="43"/>
        <end position="272"/>
    </location>
</feature>
<proteinExistence type="inferred from homology"/>
<protein>
    <submittedName>
        <fullName evidence="7">ABC transporter ATP-binding protein</fullName>
    </submittedName>
</protein>
<dbReference type="SUPFAM" id="SSF52540">
    <property type="entry name" value="P-loop containing nucleoside triphosphate hydrolases"/>
    <property type="match status" value="1"/>
</dbReference>
<dbReference type="CDD" id="cd03293">
    <property type="entry name" value="ABC_NrtD_SsuB_transporters"/>
    <property type="match status" value="1"/>
</dbReference>
<dbReference type="GO" id="GO:0005524">
    <property type="term" value="F:ATP binding"/>
    <property type="evidence" value="ECO:0007669"/>
    <property type="project" value="UniProtKB-KW"/>
</dbReference>
<dbReference type="Gene3D" id="3.40.50.300">
    <property type="entry name" value="P-loop containing nucleotide triphosphate hydrolases"/>
    <property type="match status" value="1"/>
</dbReference>
<evidence type="ECO:0000313" key="8">
    <source>
        <dbReference type="Proteomes" id="UP001596456"/>
    </source>
</evidence>
<keyword evidence="2" id="KW-0813">Transport</keyword>
<keyword evidence="3" id="KW-0547">Nucleotide-binding</keyword>
<dbReference type="InterPro" id="IPR003439">
    <property type="entry name" value="ABC_transporter-like_ATP-bd"/>
</dbReference>
<dbReference type="InterPro" id="IPR017871">
    <property type="entry name" value="ABC_transporter-like_CS"/>
</dbReference>
<keyword evidence="8" id="KW-1185">Reference proteome</keyword>
<dbReference type="InterPro" id="IPR003593">
    <property type="entry name" value="AAA+_ATPase"/>
</dbReference>
<gene>
    <name evidence="7" type="ORF">ACFQPS_03875</name>
</gene>
<name>A0ABW2KSB4_9PROT</name>
<dbReference type="InterPro" id="IPR050166">
    <property type="entry name" value="ABC_transporter_ATP-bind"/>
</dbReference>
<dbReference type="RefSeq" id="WP_377356638.1">
    <property type="nucleotide sequence ID" value="NZ_JBHTCM010000004.1"/>
</dbReference>
<keyword evidence="4 7" id="KW-0067">ATP-binding</keyword>
<evidence type="ECO:0000256" key="5">
    <source>
        <dbReference type="SAM" id="MobiDB-lite"/>
    </source>
</evidence>
<dbReference type="SMART" id="SM00382">
    <property type="entry name" value="AAA"/>
    <property type="match status" value="1"/>
</dbReference>
<evidence type="ECO:0000259" key="6">
    <source>
        <dbReference type="PROSITE" id="PS50893"/>
    </source>
</evidence>
<accession>A0ABW2KSB4</accession>
<evidence type="ECO:0000256" key="1">
    <source>
        <dbReference type="ARBA" id="ARBA00005417"/>
    </source>
</evidence>
<comment type="caution">
    <text evidence="7">The sequence shown here is derived from an EMBL/GenBank/DDBJ whole genome shotgun (WGS) entry which is preliminary data.</text>
</comment>
<sequence>MHGGDEAAGPLSRGPGLAAGRGPALREQGARPGGTALSPEPLLRIEGLGLRYAPGGSAGTQALAGVGLTVGRGEFVSLLGPSGCGKSTLLRLIAGLLTPTAGGVHWSATPGPGDIGFVFQEPTLMPWATVADNVRLPLDLAGVAKAEARERAAEQLARVGLADVAAAFPRELSGGMRMRAALARALVTGPRVLLLDEPFAALDEITRFRLNDELLALWQETGVTALFVTHSVFEAVYLSTRIAVMSPRPGRIVAEMPVALPRPRRPALRTEAGFGTLCREASALLAAAMGEDAGGGGMP</sequence>
<dbReference type="PROSITE" id="PS50893">
    <property type="entry name" value="ABC_TRANSPORTER_2"/>
    <property type="match status" value="1"/>
</dbReference>
<dbReference type="PROSITE" id="PS00211">
    <property type="entry name" value="ABC_TRANSPORTER_1"/>
    <property type="match status" value="1"/>
</dbReference>
<dbReference type="Proteomes" id="UP001596456">
    <property type="component" value="Unassembled WGS sequence"/>
</dbReference>
<dbReference type="EMBL" id="JBHTCM010000004">
    <property type="protein sequence ID" value="MFC7332288.1"/>
    <property type="molecule type" value="Genomic_DNA"/>
</dbReference>
<feature type="compositionally biased region" description="Low complexity" evidence="5">
    <location>
        <begin position="13"/>
        <end position="26"/>
    </location>
</feature>
<feature type="region of interest" description="Disordered" evidence="5">
    <location>
        <begin position="1"/>
        <end position="39"/>
    </location>
</feature>
<reference evidence="8" key="1">
    <citation type="journal article" date="2019" name="Int. J. Syst. Evol. Microbiol.">
        <title>The Global Catalogue of Microorganisms (GCM) 10K type strain sequencing project: providing services to taxonomists for standard genome sequencing and annotation.</title>
        <authorList>
            <consortium name="The Broad Institute Genomics Platform"/>
            <consortium name="The Broad Institute Genome Sequencing Center for Infectious Disease"/>
            <person name="Wu L."/>
            <person name="Ma J."/>
        </authorList>
    </citation>
    <scope>NUCLEOTIDE SEQUENCE [LARGE SCALE GENOMIC DNA]</scope>
    <source>
        <strain evidence="8">CGMCC 1.16275</strain>
    </source>
</reference>
<evidence type="ECO:0000313" key="7">
    <source>
        <dbReference type="EMBL" id="MFC7332288.1"/>
    </source>
</evidence>
<comment type="similarity">
    <text evidence="1">Belongs to the ABC transporter superfamily.</text>
</comment>
<dbReference type="InterPro" id="IPR027417">
    <property type="entry name" value="P-loop_NTPase"/>
</dbReference>
<dbReference type="Pfam" id="PF00005">
    <property type="entry name" value="ABC_tran"/>
    <property type="match status" value="1"/>
</dbReference>
<evidence type="ECO:0000256" key="3">
    <source>
        <dbReference type="ARBA" id="ARBA00022741"/>
    </source>
</evidence>
<evidence type="ECO:0000256" key="2">
    <source>
        <dbReference type="ARBA" id="ARBA00022448"/>
    </source>
</evidence>
<dbReference type="PANTHER" id="PTHR42788:SF19">
    <property type="entry name" value="ALIPHATIC SULFONATES IMPORT ATP-BINDING PROTEIN SSUB 2"/>
    <property type="match status" value="1"/>
</dbReference>